<dbReference type="Proteomes" id="UP000078559">
    <property type="component" value="Chromosome 8"/>
</dbReference>
<accession>A0A194W833</accession>
<evidence type="ECO:0000313" key="2">
    <source>
        <dbReference type="EMBL" id="KUI72243.1"/>
    </source>
</evidence>
<evidence type="ECO:0000313" key="3">
    <source>
        <dbReference type="Proteomes" id="UP000078559"/>
    </source>
</evidence>
<reference evidence="2" key="1">
    <citation type="submission" date="2014-12" db="EMBL/GenBank/DDBJ databases">
        <title>Genome Sequence of Valsa Canker Pathogens Uncovers a Specific Adaption of Colonization on Woody Bark.</title>
        <authorList>
            <person name="Yin Z."/>
            <person name="Liu H."/>
            <person name="Gao X."/>
            <person name="Li Z."/>
            <person name="Song N."/>
            <person name="Ke X."/>
            <person name="Dai Q."/>
            <person name="Wu Y."/>
            <person name="Sun Y."/>
            <person name="Xu J.-R."/>
            <person name="Kang Z.K."/>
            <person name="Wang L."/>
            <person name="Huang L."/>
        </authorList>
    </citation>
    <scope>NUCLEOTIDE SEQUENCE [LARGE SCALE GENOMIC DNA]</scope>
    <source>
        <strain evidence="2">03-8</strain>
    </source>
</reference>
<organism evidence="2 3">
    <name type="scientific">Cytospora mali</name>
    <name type="common">Apple Valsa canker fungus</name>
    <name type="synonym">Valsa mali</name>
    <dbReference type="NCBI Taxonomy" id="578113"/>
    <lineage>
        <taxon>Eukaryota</taxon>
        <taxon>Fungi</taxon>
        <taxon>Dikarya</taxon>
        <taxon>Ascomycota</taxon>
        <taxon>Pezizomycotina</taxon>
        <taxon>Sordariomycetes</taxon>
        <taxon>Sordariomycetidae</taxon>
        <taxon>Diaporthales</taxon>
        <taxon>Cytosporaceae</taxon>
        <taxon>Cytospora</taxon>
    </lineage>
</organism>
<feature type="compositionally biased region" description="Polar residues" evidence="1">
    <location>
        <begin position="26"/>
        <end position="46"/>
    </location>
</feature>
<evidence type="ECO:0000256" key="1">
    <source>
        <dbReference type="SAM" id="MobiDB-lite"/>
    </source>
</evidence>
<name>A0A194W833_CYTMA</name>
<protein>
    <submittedName>
        <fullName evidence="2">Uncharacterized protein</fullName>
    </submittedName>
</protein>
<feature type="region of interest" description="Disordered" evidence="1">
    <location>
        <begin position="106"/>
        <end position="138"/>
    </location>
</feature>
<proteinExistence type="predicted"/>
<sequence length="235" mass="25580">MLELALQRPFNPPQHAPIPKCPPSPRTNGQEDGTSSSSLGPSLRQTSMPNTIIFHSGSLCTNANEQPHTLASPCYYKPQMPTRRYHPRYAAIGKKPPAKGRLVMAPLRSTRGTKRTSSTSPTLSRNPSVSSGRSTSSVPIEIEHEEIPITIVNSDTARALMGPFRADIVNSNSVCAISGEGKSWVEGLIGTGLEAARIVPQIHWSGCPLRYIPDHATSESEDTAKLEMAWQRTWS</sequence>
<feature type="compositionally biased region" description="Low complexity" evidence="1">
    <location>
        <begin position="115"/>
        <end position="138"/>
    </location>
</feature>
<dbReference type="EMBL" id="CM003105">
    <property type="protein sequence ID" value="KUI72243.1"/>
    <property type="molecule type" value="Genomic_DNA"/>
</dbReference>
<keyword evidence="3" id="KW-1185">Reference proteome</keyword>
<dbReference type="AlphaFoldDB" id="A0A194W833"/>
<feature type="compositionally biased region" description="Pro residues" evidence="1">
    <location>
        <begin position="10"/>
        <end position="25"/>
    </location>
</feature>
<gene>
    <name evidence="2" type="ORF">VM1G_07782</name>
</gene>
<feature type="region of interest" description="Disordered" evidence="1">
    <location>
        <begin position="1"/>
        <end position="46"/>
    </location>
</feature>
<dbReference type="OrthoDB" id="2142759at2759"/>